<protein>
    <recommendedName>
        <fullName evidence="1">DNA endonuclease I-HmuI-like NUMOD-like domain-containing protein</fullName>
    </recommendedName>
</protein>
<organism evidence="2 3">
    <name type="scientific">Lactococcus lactis</name>
    <dbReference type="NCBI Taxonomy" id="1358"/>
    <lineage>
        <taxon>Bacteria</taxon>
        <taxon>Bacillati</taxon>
        <taxon>Bacillota</taxon>
        <taxon>Bacilli</taxon>
        <taxon>Lactobacillales</taxon>
        <taxon>Streptococcaceae</taxon>
        <taxon>Lactococcus</taxon>
    </lineage>
</organism>
<dbReference type="Gene3D" id="1.10.10.10">
    <property type="entry name" value="Winged helix-like DNA-binding domain superfamily/Winged helix DNA-binding domain"/>
    <property type="match status" value="1"/>
</dbReference>
<evidence type="ECO:0000313" key="3">
    <source>
        <dbReference type="Proteomes" id="UP001152656"/>
    </source>
</evidence>
<comment type="caution">
    <text evidence="2">The sequence shown here is derived from an EMBL/GenBank/DDBJ whole genome shotgun (WGS) entry which is preliminary data.</text>
</comment>
<gene>
    <name evidence="2" type="ORF">OGZ39_00015</name>
</gene>
<dbReference type="InterPro" id="IPR054307">
    <property type="entry name" value="I-HmuI_NUMOD-like"/>
</dbReference>
<evidence type="ECO:0000313" key="2">
    <source>
        <dbReference type="EMBL" id="MDG4980046.1"/>
    </source>
</evidence>
<reference evidence="2" key="2">
    <citation type="journal article" date="2023" name="Food Microbiol.">
        <title>Evaluation of the fermentation potential of lactic acid bacteria isolated from herbs, fruits and vegetables as starter cultures in nut-based milk alternatives.</title>
        <authorList>
            <person name="Huang W."/>
            <person name="Dong A."/>
            <person name="Pham H.T."/>
            <person name="Zhou C."/>
            <person name="Huo Z."/>
            <person name="Watjen A.P."/>
            <person name="Prakash S."/>
            <person name="Bang-Berthelsen C.H."/>
            <person name="Turner M.S."/>
        </authorList>
    </citation>
    <scope>NUCLEOTIDE SEQUENCE</scope>
    <source>
        <strain evidence="2">581</strain>
    </source>
</reference>
<name>A0A9X4S2A1_9LACT</name>
<evidence type="ECO:0000259" key="1">
    <source>
        <dbReference type="Pfam" id="PF22083"/>
    </source>
</evidence>
<sequence>MTTWTDEMKAQVSKKWLNPFIVLDYKDDVVGVYRNSKQCERENEFGFSSMGIRNCLNGRAKTHKGFRFEKISIELYKESTGEE</sequence>
<dbReference type="Pfam" id="PF22083">
    <property type="entry name" value="I-HmuI_NUMOD-like"/>
    <property type="match status" value="1"/>
</dbReference>
<accession>A0A9X4S2A1</accession>
<proteinExistence type="predicted"/>
<dbReference type="InterPro" id="IPR036388">
    <property type="entry name" value="WH-like_DNA-bd_sf"/>
</dbReference>
<reference evidence="2" key="1">
    <citation type="submission" date="2022-10" db="EMBL/GenBank/DDBJ databases">
        <authorList>
            <person name="Turner M.S."/>
            <person name="Huang W."/>
        </authorList>
    </citation>
    <scope>NUCLEOTIDE SEQUENCE</scope>
    <source>
        <strain evidence="2">581</strain>
    </source>
</reference>
<dbReference type="RefSeq" id="WP_058223273.1">
    <property type="nucleotide sequence ID" value="NZ_JAGXIX010000004.1"/>
</dbReference>
<dbReference type="Proteomes" id="UP001152656">
    <property type="component" value="Unassembled WGS sequence"/>
</dbReference>
<feature type="domain" description="DNA endonuclease I-HmuI-like NUMOD-like" evidence="1">
    <location>
        <begin position="44"/>
        <end position="69"/>
    </location>
</feature>
<dbReference type="EMBL" id="JAOWLP010000001">
    <property type="protein sequence ID" value="MDG4980046.1"/>
    <property type="molecule type" value="Genomic_DNA"/>
</dbReference>
<dbReference type="AlphaFoldDB" id="A0A9X4S2A1"/>